<proteinExistence type="predicted"/>
<gene>
    <name evidence="1" type="ORF">UFOVP1457_5</name>
</gene>
<protein>
    <submittedName>
        <fullName evidence="1">Uncharacterized protein</fullName>
    </submittedName>
</protein>
<organism evidence="1">
    <name type="scientific">uncultured Caudovirales phage</name>
    <dbReference type="NCBI Taxonomy" id="2100421"/>
    <lineage>
        <taxon>Viruses</taxon>
        <taxon>Duplodnaviria</taxon>
        <taxon>Heunggongvirae</taxon>
        <taxon>Uroviricota</taxon>
        <taxon>Caudoviricetes</taxon>
        <taxon>Peduoviridae</taxon>
        <taxon>Maltschvirus</taxon>
        <taxon>Maltschvirus maltsch</taxon>
    </lineage>
</organism>
<sequence length="99" mass="11256">MLKMKLGKTIYVANDDRAGLVMAHHVKCTGKHRRVKSKGAEKRDYPIYSAAWSTADYVRAYESINAKRKILPWDWLQLRADPCLAPVGEDSYSEAAENE</sequence>
<name>A0A6J5SID3_9CAUD</name>
<evidence type="ECO:0000313" key="1">
    <source>
        <dbReference type="EMBL" id="CAB4213878.1"/>
    </source>
</evidence>
<dbReference type="EMBL" id="LR797409">
    <property type="protein sequence ID" value="CAB4213878.1"/>
    <property type="molecule type" value="Genomic_DNA"/>
</dbReference>
<reference evidence="1" key="1">
    <citation type="submission" date="2020-05" db="EMBL/GenBank/DDBJ databases">
        <authorList>
            <person name="Chiriac C."/>
            <person name="Salcher M."/>
            <person name="Ghai R."/>
            <person name="Kavagutti S V."/>
        </authorList>
    </citation>
    <scope>NUCLEOTIDE SEQUENCE</scope>
</reference>
<accession>A0A6J5SID3</accession>